<dbReference type="OrthoDB" id="2961302at2"/>
<dbReference type="AlphaFoldDB" id="A0A1M5ZJW4"/>
<keyword evidence="4" id="KW-1185">Reference proteome</keyword>
<proteinExistence type="predicted"/>
<keyword evidence="1" id="KW-0472">Membrane</keyword>
<feature type="domain" description="DUF4179" evidence="2">
    <location>
        <begin position="41"/>
        <end position="128"/>
    </location>
</feature>
<dbReference type="Proteomes" id="UP000183954">
    <property type="component" value="Unassembled WGS sequence"/>
</dbReference>
<evidence type="ECO:0000313" key="3">
    <source>
        <dbReference type="EMBL" id="SHI24454.1"/>
    </source>
</evidence>
<name>A0A1M5ZJW4_9FIRM</name>
<keyword evidence="1" id="KW-1133">Transmembrane helix</keyword>
<sequence>MNNIEDILKAEKCKIDQIEVPEELEGRLRTALNKDKQFRLRNRAKVYAAAMVMVVTLLLSFNYDVIAFYSKQLLGYDQVMNASLKELSELGKGQPVGKSFLFDNGVSLTVDYVMLDENQLLLFYTVKDPSGHVEENDISSLMSLKAFWGEYDHQNSQGILNEDKTEIKYLASFEPPNPFEKSLTLRFSQILKGTQTPAEISFTLNRNTAMGHTLKETLNETIKVDQAHIKIESILASPTKTVINGSIQNILELAIEQLSGERLRPTDLTLKLIANGKEVPVQGGGMSTDMKGITFHSDYDPLPSDLEQLQLELVKFGADHDVNRQFKLGRTNDSENQKLNILGQIVEIDQIKTSQGETRITISSEESLILSRVYLMIDGQKVPLEETILDNYDKLQDGTIIHTRTLRFLGAGDELDLDVQRMTYSKSYDEMLEIPIN</sequence>
<accession>A0A1M5ZJW4</accession>
<protein>
    <recommendedName>
        <fullName evidence="2">DUF4179 domain-containing protein</fullName>
    </recommendedName>
</protein>
<keyword evidence="1" id="KW-0812">Transmembrane</keyword>
<feature type="transmembrane region" description="Helical" evidence="1">
    <location>
        <begin position="46"/>
        <end position="69"/>
    </location>
</feature>
<organism evidence="3 4">
    <name type="scientific">Desulfosporosinus lacus DSM 15449</name>
    <dbReference type="NCBI Taxonomy" id="1121420"/>
    <lineage>
        <taxon>Bacteria</taxon>
        <taxon>Bacillati</taxon>
        <taxon>Bacillota</taxon>
        <taxon>Clostridia</taxon>
        <taxon>Eubacteriales</taxon>
        <taxon>Desulfitobacteriaceae</taxon>
        <taxon>Desulfosporosinus</taxon>
    </lineage>
</organism>
<dbReference type="RefSeq" id="WP_073030848.1">
    <property type="nucleotide sequence ID" value="NZ_FQXJ01000012.1"/>
</dbReference>
<reference evidence="4" key="1">
    <citation type="submission" date="2016-11" db="EMBL/GenBank/DDBJ databases">
        <authorList>
            <person name="Varghese N."/>
            <person name="Submissions S."/>
        </authorList>
    </citation>
    <scope>NUCLEOTIDE SEQUENCE [LARGE SCALE GENOMIC DNA]</scope>
    <source>
        <strain evidence="4">DSM 15449</strain>
    </source>
</reference>
<evidence type="ECO:0000259" key="2">
    <source>
        <dbReference type="Pfam" id="PF13786"/>
    </source>
</evidence>
<dbReference type="Pfam" id="PF13786">
    <property type="entry name" value="DUF4179"/>
    <property type="match status" value="1"/>
</dbReference>
<evidence type="ECO:0000313" key="4">
    <source>
        <dbReference type="Proteomes" id="UP000183954"/>
    </source>
</evidence>
<gene>
    <name evidence="3" type="ORF">SAMN02746098_03348</name>
</gene>
<evidence type="ECO:0000256" key="1">
    <source>
        <dbReference type="SAM" id="Phobius"/>
    </source>
</evidence>
<dbReference type="EMBL" id="FQXJ01000012">
    <property type="protein sequence ID" value="SHI24454.1"/>
    <property type="molecule type" value="Genomic_DNA"/>
</dbReference>
<dbReference type="InterPro" id="IPR025436">
    <property type="entry name" value="DUF4179"/>
</dbReference>
<dbReference type="Gene3D" id="2.60.40.1630">
    <property type="entry name" value="bacillus anthracis domain"/>
    <property type="match status" value="1"/>
</dbReference>